<dbReference type="InterPro" id="IPR043129">
    <property type="entry name" value="ATPase_NBD"/>
</dbReference>
<dbReference type="InterPro" id="IPR003695">
    <property type="entry name" value="Ppx_GppA_N"/>
</dbReference>
<feature type="domain" description="Ppx/GppA phosphatase N-terminal" evidence="1">
    <location>
        <begin position="32"/>
        <end position="312"/>
    </location>
</feature>
<dbReference type="Gene3D" id="3.30.420.150">
    <property type="entry name" value="Exopolyphosphatase. Domain 2"/>
    <property type="match status" value="1"/>
</dbReference>
<proteinExistence type="predicted"/>
<keyword evidence="3" id="KW-1185">Reference proteome</keyword>
<protein>
    <submittedName>
        <fullName evidence="2">Ppx/GppA phosphatase family protein</fullName>
    </submittedName>
</protein>
<accession>A0ABP8BTD2</accession>
<dbReference type="Proteomes" id="UP001501710">
    <property type="component" value="Unassembled WGS sequence"/>
</dbReference>
<evidence type="ECO:0000313" key="2">
    <source>
        <dbReference type="EMBL" id="GAA4224876.1"/>
    </source>
</evidence>
<evidence type="ECO:0000313" key="3">
    <source>
        <dbReference type="Proteomes" id="UP001501710"/>
    </source>
</evidence>
<organism evidence="2 3">
    <name type="scientific">Actinomadura meridiana</name>
    <dbReference type="NCBI Taxonomy" id="559626"/>
    <lineage>
        <taxon>Bacteria</taxon>
        <taxon>Bacillati</taxon>
        <taxon>Actinomycetota</taxon>
        <taxon>Actinomycetes</taxon>
        <taxon>Streptosporangiales</taxon>
        <taxon>Thermomonosporaceae</taxon>
        <taxon>Actinomadura</taxon>
    </lineage>
</organism>
<dbReference type="PANTHER" id="PTHR30005:SF13">
    <property type="entry name" value="EXOPOLYPHOSPHATASE 2"/>
    <property type="match status" value="1"/>
</dbReference>
<dbReference type="Pfam" id="PF02541">
    <property type="entry name" value="Ppx-GppA"/>
    <property type="match status" value="1"/>
</dbReference>
<dbReference type="EMBL" id="BAABAS010000003">
    <property type="protein sequence ID" value="GAA4224876.1"/>
    <property type="molecule type" value="Genomic_DNA"/>
</dbReference>
<dbReference type="PANTHER" id="PTHR30005">
    <property type="entry name" value="EXOPOLYPHOSPHATASE"/>
    <property type="match status" value="1"/>
</dbReference>
<dbReference type="CDD" id="cd24119">
    <property type="entry name" value="ASKHA_NBD_MtPPX2-like"/>
    <property type="match status" value="1"/>
</dbReference>
<dbReference type="Gene3D" id="3.30.420.40">
    <property type="match status" value="1"/>
</dbReference>
<dbReference type="SUPFAM" id="SSF53067">
    <property type="entry name" value="Actin-like ATPase domain"/>
    <property type="match status" value="2"/>
</dbReference>
<sequence>MTRVAAVDCGTNSVRLLVADIAPGAGGVVTTGGTLTDVERRMEIVRLGEGVDETGHLSPAALERTFTAMRGYAELIERHGARAGHGPIKTRVVATSATRDAENRADFVSGVVDIFGVVPEVISGDEEAELSFLGATRELAALRPARPYLVVDIGGGSTEFVVGTSSADAAISIDIGCVRMTERHLRDGDPPTPQQISSAAADIDYALATVRRAVPVHEARTLVGLAGSVTTVAGIALDLPEYDSDRIHLSRITAAQVHEVTRRLLHATRAERAELGVMHPGRVDVIGAGALILDRIMREYGFGAVVVSEHDILDGLAWSLV</sequence>
<dbReference type="RefSeq" id="WP_344889009.1">
    <property type="nucleotide sequence ID" value="NZ_BAABAS010000003.1"/>
</dbReference>
<gene>
    <name evidence="2" type="ORF">GCM10022254_05410</name>
</gene>
<evidence type="ECO:0000259" key="1">
    <source>
        <dbReference type="Pfam" id="PF02541"/>
    </source>
</evidence>
<name>A0ABP8BTD2_9ACTN</name>
<comment type="caution">
    <text evidence="2">The sequence shown here is derived from an EMBL/GenBank/DDBJ whole genome shotgun (WGS) entry which is preliminary data.</text>
</comment>
<reference evidence="3" key="1">
    <citation type="journal article" date="2019" name="Int. J. Syst. Evol. Microbiol.">
        <title>The Global Catalogue of Microorganisms (GCM) 10K type strain sequencing project: providing services to taxonomists for standard genome sequencing and annotation.</title>
        <authorList>
            <consortium name="The Broad Institute Genomics Platform"/>
            <consortium name="The Broad Institute Genome Sequencing Center for Infectious Disease"/>
            <person name="Wu L."/>
            <person name="Ma J."/>
        </authorList>
    </citation>
    <scope>NUCLEOTIDE SEQUENCE [LARGE SCALE GENOMIC DNA]</scope>
    <source>
        <strain evidence="3">JCM 17440</strain>
    </source>
</reference>
<dbReference type="InterPro" id="IPR050273">
    <property type="entry name" value="GppA/Ppx_hydrolase"/>
</dbReference>